<evidence type="ECO:0000313" key="2">
    <source>
        <dbReference type="EMBL" id="KAK1725479.1"/>
    </source>
</evidence>
<dbReference type="AlphaFoldDB" id="A0AAD8UPD9"/>
<sequence>MTITHSLCSFLWMLFCLNPSSRQPSAFSYNTRPPTSNFQPHCSPRPIPHPSLPFPSEMLHTTPFFTFRLA</sequence>
<dbReference type="EMBL" id="JAHMHS010000041">
    <property type="protein sequence ID" value="KAK1725479.1"/>
    <property type="molecule type" value="Genomic_DNA"/>
</dbReference>
<keyword evidence="1" id="KW-0732">Signal</keyword>
<organism evidence="2 3">
    <name type="scientific">Glomerella acutata</name>
    <name type="common">Colletotrichum acutatum</name>
    <dbReference type="NCBI Taxonomy" id="27357"/>
    <lineage>
        <taxon>Eukaryota</taxon>
        <taxon>Fungi</taxon>
        <taxon>Dikarya</taxon>
        <taxon>Ascomycota</taxon>
        <taxon>Pezizomycotina</taxon>
        <taxon>Sordariomycetes</taxon>
        <taxon>Hypocreomycetidae</taxon>
        <taxon>Glomerellales</taxon>
        <taxon>Glomerellaceae</taxon>
        <taxon>Colletotrichum</taxon>
        <taxon>Colletotrichum acutatum species complex</taxon>
    </lineage>
</organism>
<evidence type="ECO:0000256" key="1">
    <source>
        <dbReference type="SAM" id="SignalP"/>
    </source>
</evidence>
<feature type="chain" id="PRO_5042048551" description="Secreted protein" evidence="1">
    <location>
        <begin position="23"/>
        <end position="70"/>
    </location>
</feature>
<dbReference type="RefSeq" id="XP_060365534.1">
    <property type="nucleotide sequence ID" value="XM_060508141.1"/>
</dbReference>
<evidence type="ECO:0000313" key="3">
    <source>
        <dbReference type="Proteomes" id="UP001244207"/>
    </source>
</evidence>
<reference evidence="2" key="1">
    <citation type="submission" date="2021-12" db="EMBL/GenBank/DDBJ databases">
        <title>Comparative genomics, transcriptomics and evolutionary studies reveal genomic signatures of adaptation to plant cell wall in hemibiotrophic fungi.</title>
        <authorList>
            <consortium name="DOE Joint Genome Institute"/>
            <person name="Baroncelli R."/>
            <person name="Diaz J.F."/>
            <person name="Benocci T."/>
            <person name="Peng M."/>
            <person name="Battaglia E."/>
            <person name="Haridas S."/>
            <person name="Andreopoulos W."/>
            <person name="Labutti K."/>
            <person name="Pangilinan J."/>
            <person name="Floch G.L."/>
            <person name="Makela M.R."/>
            <person name="Henrissat B."/>
            <person name="Grigoriev I.V."/>
            <person name="Crouch J.A."/>
            <person name="De Vries R.P."/>
            <person name="Sukno S.A."/>
            <person name="Thon M.R."/>
        </authorList>
    </citation>
    <scope>NUCLEOTIDE SEQUENCE</scope>
    <source>
        <strain evidence="2">CBS 112980</strain>
    </source>
</reference>
<comment type="caution">
    <text evidence="2">The sequence shown here is derived from an EMBL/GenBank/DDBJ whole genome shotgun (WGS) entry which is preliminary data.</text>
</comment>
<dbReference type="Proteomes" id="UP001244207">
    <property type="component" value="Unassembled WGS sequence"/>
</dbReference>
<accession>A0AAD8UPD9</accession>
<gene>
    <name evidence="2" type="ORF">BDZ83DRAFT_619679</name>
</gene>
<proteinExistence type="predicted"/>
<feature type="signal peptide" evidence="1">
    <location>
        <begin position="1"/>
        <end position="22"/>
    </location>
</feature>
<protein>
    <recommendedName>
        <fullName evidence="4">Secreted protein</fullName>
    </recommendedName>
</protein>
<dbReference type="GeneID" id="85392040"/>
<keyword evidence="3" id="KW-1185">Reference proteome</keyword>
<evidence type="ECO:0008006" key="4">
    <source>
        <dbReference type="Google" id="ProtNLM"/>
    </source>
</evidence>
<name>A0AAD8UPD9_GLOAC</name>